<protein>
    <recommendedName>
        <fullName evidence="4">Helix-turn-helix domain-containing protein</fullName>
    </recommendedName>
</protein>
<reference evidence="3" key="1">
    <citation type="submission" date="2016-09" db="EMBL/GenBank/DDBJ databases">
        <authorList>
            <person name="Varghese N."/>
            <person name="Submissions S."/>
        </authorList>
    </citation>
    <scope>NUCLEOTIDE SEQUENCE [LARGE SCALE GENOMIC DNA]</scope>
    <source>
        <strain evidence="3">JS23</strain>
    </source>
</reference>
<dbReference type="OrthoDB" id="5526813at2"/>
<accession>A0A1H2PT37</accession>
<dbReference type="STRING" id="1770053.SAMN05216551_109143"/>
<proteinExistence type="predicted"/>
<sequence>MSGYAYNWAKRQTVGDSSAKALLKTYAHWADSDYLTWVPNDELMQDTEMDIKTIRKCRQRLIAMGYLAETTARRGGTGSIIVYQMLAPEGSIVIQGVDPNTGTTITLGPPSASEHAATKPDQKRSPSKFGTAKGYQKRSPSKNGAPPNVDASPSTFPSKPLRISPEAPPNLEGNKEGEELEKEGEEQSAARAPRADAARGTRLPADWMLPKAWGEWALAERPGWTAEFVRNLGLKFGDYWKGKAGKDARKVDWLATWRNWVRDERTPGAGSAPGNANPMGGIAGDWRTSASGITAKGAEHGIQQHPDELFPFFKIRVIKAVEAAAAARGAGKGEAA</sequence>
<evidence type="ECO:0000313" key="2">
    <source>
        <dbReference type="EMBL" id="SDV49795.1"/>
    </source>
</evidence>
<dbReference type="RefSeq" id="WP_139169709.1">
    <property type="nucleotide sequence ID" value="NZ_FNLO01000009.1"/>
</dbReference>
<name>A0A1H2PT37_9BURK</name>
<evidence type="ECO:0000313" key="3">
    <source>
        <dbReference type="Proteomes" id="UP000243719"/>
    </source>
</evidence>
<feature type="region of interest" description="Disordered" evidence="1">
    <location>
        <begin position="101"/>
        <end position="199"/>
    </location>
</feature>
<keyword evidence="3" id="KW-1185">Reference proteome</keyword>
<gene>
    <name evidence="2" type="ORF">SAMN05216551_109143</name>
</gene>
<evidence type="ECO:0000256" key="1">
    <source>
        <dbReference type="SAM" id="MobiDB-lite"/>
    </source>
</evidence>
<organism evidence="2 3">
    <name type="scientific">Chitinasiproducens palmae</name>
    <dbReference type="NCBI Taxonomy" id="1770053"/>
    <lineage>
        <taxon>Bacteria</taxon>
        <taxon>Pseudomonadati</taxon>
        <taxon>Pseudomonadota</taxon>
        <taxon>Betaproteobacteria</taxon>
        <taxon>Burkholderiales</taxon>
        <taxon>Burkholderiaceae</taxon>
        <taxon>Chitinasiproducens</taxon>
    </lineage>
</organism>
<dbReference type="AlphaFoldDB" id="A0A1H2PT37"/>
<dbReference type="EMBL" id="FNLO01000009">
    <property type="protein sequence ID" value="SDV49795.1"/>
    <property type="molecule type" value="Genomic_DNA"/>
</dbReference>
<evidence type="ECO:0008006" key="4">
    <source>
        <dbReference type="Google" id="ProtNLM"/>
    </source>
</evidence>
<dbReference type="Proteomes" id="UP000243719">
    <property type="component" value="Unassembled WGS sequence"/>
</dbReference>